<feature type="chain" id="PRO_5047069546" evidence="1">
    <location>
        <begin position="23"/>
        <end position="136"/>
    </location>
</feature>
<sequence>MNKLFIKSTIILLILILLSACGDEENTSPIVSTNDTDSSEEVPENAVRLTISMYDGQQFINEQQVEIEEGANLLEVLDQTFYIETDENNELTSIERMKVSEEEDTSWHLFVNDELSDIPAKDYILSGGEKIVLDLQ</sequence>
<evidence type="ECO:0000259" key="2">
    <source>
        <dbReference type="Pfam" id="PF14478"/>
    </source>
</evidence>
<dbReference type="RefSeq" id="WP_251510249.1">
    <property type="nucleotide sequence ID" value="NZ_JAMBON010000001.1"/>
</dbReference>
<name>A0ABW4HSQ5_9BACI</name>
<reference evidence="4" key="1">
    <citation type="journal article" date="2019" name="Int. J. Syst. Evol. Microbiol.">
        <title>The Global Catalogue of Microorganisms (GCM) 10K type strain sequencing project: providing services to taxonomists for standard genome sequencing and annotation.</title>
        <authorList>
            <consortium name="The Broad Institute Genomics Platform"/>
            <consortium name="The Broad Institute Genome Sequencing Center for Infectious Disease"/>
            <person name="Wu L."/>
            <person name="Ma J."/>
        </authorList>
    </citation>
    <scope>NUCLEOTIDE SEQUENCE [LARGE SCALE GENOMIC DNA]</scope>
    <source>
        <strain evidence="4">CGMCC 1.12376</strain>
    </source>
</reference>
<accession>A0ABW4HSQ5</accession>
<keyword evidence="1" id="KW-0732">Signal</keyword>
<dbReference type="Pfam" id="PF14478">
    <property type="entry name" value="DUF4430"/>
    <property type="match status" value="1"/>
</dbReference>
<evidence type="ECO:0000313" key="4">
    <source>
        <dbReference type="Proteomes" id="UP001597221"/>
    </source>
</evidence>
<evidence type="ECO:0000256" key="1">
    <source>
        <dbReference type="SAM" id="SignalP"/>
    </source>
</evidence>
<feature type="signal peptide" evidence="1">
    <location>
        <begin position="1"/>
        <end position="22"/>
    </location>
</feature>
<gene>
    <name evidence="3" type="ORF">ACFSBH_12020</name>
</gene>
<evidence type="ECO:0000313" key="3">
    <source>
        <dbReference type="EMBL" id="MFD1608386.1"/>
    </source>
</evidence>
<dbReference type="InterPro" id="IPR027954">
    <property type="entry name" value="Transcobalamin-like_C"/>
</dbReference>
<comment type="caution">
    <text evidence="3">The sequence shown here is derived from an EMBL/GenBank/DDBJ whole genome shotgun (WGS) entry which is preliminary data.</text>
</comment>
<dbReference type="Proteomes" id="UP001597221">
    <property type="component" value="Unassembled WGS sequence"/>
</dbReference>
<organism evidence="3 4">
    <name type="scientific">Oceanobacillus luteolus</name>
    <dbReference type="NCBI Taxonomy" id="1274358"/>
    <lineage>
        <taxon>Bacteria</taxon>
        <taxon>Bacillati</taxon>
        <taxon>Bacillota</taxon>
        <taxon>Bacilli</taxon>
        <taxon>Bacillales</taxon>
        <taxon>Bacillaceae</taxon>
        <taxon>Oceanobacillus</taxon>
    </lineage>
</organism>
<keyword evidence="4" id="KW-1185">Reference proteome</keyword>
<dbReference type="Gene3D" id="2.170.130.30">
    <property type="match status" value="1"/>
</dbReference>
<proteinExistence type="predicted"/>
<feature type="domain" description="Transcobalamin-like C-terminal" evidence="2">
    <location>
        <begin position="70"/>
        <end position="136"/>
    </location>
</feature>
<dbReference type="PROSITE" id="PS51257">
    <property type="entry name" value="PROKAR_LIPOPROTEIN"/>
    <property type="match status" value="1"/>
</dbReference>
<protein>
    <submittedName>
        <fullName evidence="3">DUF4430 domain-containing protein</fullName>
    </submittedName>
</protein>
<dbReference type="EMBL" id="JBHUDE010000049">
    <property type="protein sequence ID" value="MFD1608386.1"/>
    <property type="molecule type" value="Genomic_DNA"/>
</dbReference>